<keyword evidence="2" id="KW-1185">Reference proteome</keyword>
<reference evidence="1 2" key="1">
    <citation type="submission" date="2018-10" db="EMBL/GenBank/DDBJ databases">
        <title>A high-quality apple genome assembly.</title>
        <authorList>
            <person name="Hu J."/>
        </authorList>
    </citation>
    <scope>NUCLEOTIDE SEQUENCE [LARGE SCALE GENOMIC DNA]</scope>
    <source>
        <strain evidence="2">cv. HFTH1</strain>
        <tissue evidence="1">Young leaf</tissue>
    </source>
</reference>
<gene>
    <name evidence="1" type="ORF">DVH24_025984</name>
</gene>
<comment type="caution">
    <text evidence="1">The sequence shown here is derived from an EMBL/GenBank/DDBJ whole genome shotgun (WGS) entry which is preliminary data.</text>
</comment>
<accession>A0A498KGN6</accession>
<organism evidence="1 2">
    <name type="scientific">Malus domestica</name>
    <name type="common">Apple</name>
    <name type="synonym">Pyrus malus</name>
    <dbReference type="NCBI Taxonomy" id="3750"/>
    <lineage>
        <taxon>Eukaryota</taxon>
        <taxon>Viridiplantae</taxon>
        <taxon>Streptophyta</taxon>
        <taxon>Embryophyta</taxon>
        <taxon>Tracheophyta</taxon>
        <taxon>Spermatophyta</taxon>
        <taxon>Magnoliopsida</taxon>
        <taxon>eudicotyledons</taxon>
        <taxon>Gunneridae</taxon>
        <taxon>Pentapetalae</taxon>
        <taxon>rosids</taxon>
        <taxon>fabids</taxon>
        <taxon>Rosales</taxon>
        <taxon>Rosaceae</taxon>
        <taxon>Amygdaloideae</taxon>
        <taxon>Maleae</taxon>
        <taxon>Malus</taxon>
    </lineage>
</organism>
<dbReference type="EMBL" id="RDQH01000328">
    <property type="protein sequence ID" value="RXI06848.1"/>
    <property type="molecule type" value="Genomic_DNA"/>
</dbReference>
<proteinExistence type="predicted"/>
<evidence type="ECO:0000313" key="2">
    <source>
        <dbReference type="Proteomes" id="UP000290289"/>
    </source>
</evidence>
<protein>
    <submittedName>
        <fullName evidence="1">Uncharacterized protein</fullName>
    </submittedName>
</protein>
<dbReference type="Proteomes" id="UP000290289">
    <property type="component" value="Chromosome 2"/>
</dbReference>
<dbReference type="AlphaFoldDB" id="A0A498KGN6"/>
<name>A0A498KGN6_MALDO</name>
<evidence type="ECO:0000313" key="1">
    <source>
        <dbReference type="EMBL" id="RXI06848.1"/>
    </source>
</evidence>
<sequence>MLCRVPFLAIWSKKLSKAVDRVGRGPNNGRLRIGRFADFEKRHEAGNVAVDIRVGVLNGIPDASLSRQVHHMGQRHYIEQLVQKAIVVYVALNNENVVGLGKRPASLLQRWVIVAVEVVNSDNVVSALFEGQGDVGSDKTGCASDEDGHAEGISCKISDLFLLGSSLMSLFLYFSKTHN</sequence>